<dbReference type="SUPFAM" id="SSF56349">
    <property type="entry name" value="DNA breaking-rejoining enzymes"/>
    <property type="match status" value="1"/>
</dbReference>
<accession>V9FKD1</accession>
<dbReference type="AlphaFoldDB" id="V9FKD1"/>
<dbReference type="GO" id="GO:0015074">
    <property type="term" value="P:DNA integration"/>
    <property type="evidence" value="ECO:0007669"/>
    <property type="project" value="InterPro"/>
</dbReference>
<dbReference type="InterPro" id="IPR010998">
    <property type="entry name" value="Integrase_recombinase_N"/>
</dbReference>
<organism evidence="3 4">
    <name type="scientific">Phytophthora nicotianae P1569</name>
    <dbReference type="NCBI Taxonomy" id="1317065"/>
    <lineage>
        <taxon>Eukaryota</taxon>
        <taxon>Sar</taxon>
        <taxon>Stramenopiles</taxon>
        <taxon>Oomycota</taxon>
        <taxon>Peronosporomycetes</taxon>
        <taxon>Peronosporales</taxon>
        <taxon>Peronosporaceae</taxon>
        <taxon>Phytophthora</taxon>
    </lineage>
</organism>
<dbReference type="InterPro" id="IPR011010">
    <property type="entry name" value="DNA_brk_join_enz"/>
</dbReference>
<dbReference type="InterPro" id="IPR013762">
    <property type="entry name" value="Integrase-like_cat_sf"/>
</dbReference>
<evidence type="ECO:0000313" key="4">
    <source>
        <dbReference type="Proteomes" id="UP000018721"/>
    </source>
</evidence>
<proteinExistence type="predicted"/>
<gene>
    <name evidence="3" type="ORF">F443_05360</name>
</gene>
<evidence type="ECO:0000313" key="3">
    <source>
        <dbReference type="EMBL" id="ETI51248.1"/>
    </source>
</evidence>
<dbReference type="eggNOG" id="ENOG502S6NK">
    <property type="taxonomic scope" value="Eukaryota"/>
</dbReference>
<dbReference type="SUPFAM" id="SSF47823">
    <property type="entry name" value="lambda integrase-like, N-terminal domain"/>
    <property type="match status" value="1"/>
</dbReference>
<evidence type="ECO:0000256" key="1">
    <source>
        <dbReference type="ARBA" id="ARBA00023125"/>
    </source>
</evidence>
<dbReference type="Gene3D" id="1.10.443.10">
    <property type="entry name" value="Intergrase catalytic core"/>
    <property type="match status" value="1"/>
</dbReference>
<dbReference type="OrthoDB" id="119632at2759"/>
<keyword evidence="2" id="KW-0233">DNA recombination</keyword>
<keyword evidence="1" id="KW-0238">DNA-binding</keyword>
<reference evidence="3 4" key="1">
    <citation type="submission" date="2013-11" db="EMBL/GenBank/DDBJ databases">
        <title>The Genome Sequence of Phytophthora parasitica P1569.</title>
        <authorList>
            <consortium name="The Broad Institute Genomics Platform"/>
            <person name="Russ C."/>
            <person name="Tyler B."/>
            <person name="Panabieres F."/>
            <person name="Shan W."/>
            <person name="Tripathy S."/>
            <person name="Grunwald N."/>
            <person name="Machado M."/>
            <person name="Johnson C.S."/>
            <person name="Arredondo F."/>
            <person name="Hong C."/>
            <person name="Coffey M."/>
            <person name="Young S.K."/>
            <person name="Zeng Q."/>
            <person name="Gargeya S."/>
            <person name="Fitzgerald M."/>
            <person name="Abouelleil A."/>
            <person name="Alvarado L."/>
            <person name="Chapman S.B."/>
            <person name="Gainer-Dewar J."/>
            <person name="Goldberg J."/>
            <person name="Griggs A."/>
            <person name="Gujja S."/>
            <person name="Hansen M."/>
            <person name="Howarth C."/>
            <person name="Imamovic A."/>
            <person name="Ireland A."/>
            <person name="Larimer J."/>
            <person name="McCowan C."/>
            <person name="Murphy C."/>
            <person name="Pearson M."/>
            <person name="Poon T.W."/>
            <person name="Priest M."/>
            <person name="Roberts A."/>
            <person name="Saif S."/>
            <person name="Shea T."/>
            <person name="Sykes S."/>
            <person name="Wortman J."/>
            <person name="Nusbaum C."/>
            <person name="Birren B."/>
        </authorList>
    </citation>
    <scope>NUCLEOTIDE SEQUENCE [LARGE SCALE GENOMIC DNA]</scope>
    <source>
        <strain evidence="3 4">P1569</strain>
    </source>
</reference>
<dbReference type="GO" id="GO:0003677">
    <property type="term" value="F:DNA binding"/>
    <property type="evidence" value="ECO:0007669"/>
    <property type="project" value="UniProtKB-KW"/>
</dbReference>
<keyword evidence="4" id="KW-1185">Reference proteome</keyword>
<evidence type="ECO:0000256" key="2">
    <source>
        <dbReference type="ARBA" id="ARBA00023172"/>
    </source>
</evidence>
<protein>
    <submittedName>
        <fullName evidence="3">Uncharacterized protein</fullName>
    </submittedName>
</protein>
<dbReference type="HOGENOM" id="CLU_042874_0_0_1"/>
<dbReference type="GO" id="GO:0006310">
    <property type="term" value="P:DNA recombination"/>
    <property type="evidence" value="ECO:0007669"/>
    <property type="project" value="UniProtKB-KW"/>
</dbReference>
<dbReference type="EMBL" id="ANIZ01000940">
    <property type="protein sequence ID" value="ETI51248.1"/>
    <property type="molecule type" value="Genomic_DNA"/>
</dbReference>
<dbReference type="Gene3D" id="1.10.150.130">
    <property type="match status" value="1"/>
</dbReference>
<comment type="caution">
    <text evidence="3">The sequence shown here is derived from an EMBL/GenBank/DDBJ whole genome shotgun (WGS) entry which is preliminary data.</text>
</comment>
<name>V9FKD1_PHYNI</name>
<sequence>MDLPQTSRLYSAAIAASKYADQRLEPRTRTDYSGSLRRFADFCRTEGYPNPTLKRFPELPGVMAAYINHLTTSNTSQWPAEKLRAALNWHYKKPEMLVGGHPHDRWVVDTAPDGTLVPRGNPARPSAITQILADPNKSKKRKRTPKRASPMSLQMLTRVIAFLEFNSMCNETMRLWFSAVCSLCFYGMCRINEVLLMKRRDIQLGLQRKSRKNGLMIRFGCFTIRDRKTDHDPLASRTYSLHLLPKEERAAEALTHLSRWFEYARTKLHHNWSEDDYAFPSLTKVSRGSRKRARGDDTTTDARAFANVGIKWGSPMSDSSFTQVLNIIAEAAGTSKNVLGDDIWFTSHCFRRGGAQYRFMFAPEKRRWSLKLVKWWAGWAPSEKAETVTRYLLDDVLDREESLLGDSLAPDAIMHTSASLECVRDTDYICPRYDDEELLGAPVETEDSCTAMPASAVDRLKQDLLEGLRDMIKGVVTTSQTIEDVKRNGVGNADPVSDTSLLMSELHGAKSWRDYVTQYWVANPACHQYRAGVDMLSHERKAHRSRLSRMKIIAEFVRGEFQDDLDRFEAEFSCCVNGDMTVNNILAAIRARKKR</sequence>
<dbReference type="Proteomes" id="UP000018721">
    <property type="component" value="Unassembled WGS sequence"/>
</dbReference>